<evidence type="ECO:0000313" key="4">
    <source>
        <dbReference type="Proteomes" id="UP000193922"/>
    </source>
</evidence>
<feature type="region of interest" description="Disordered" evidence="2">
    <location>
        <begin position="1"/>
        <end position="65"/>
    </location>
</feature>
<evidence type="ECO:0000256" key="1">
    <source>
        <dbReference type="SAM" id="Coils"/>
    </source>
</evidence>
<dbReference type="GeneID" id="63799660"/>
<evidence type="ECO:0000256" key="2">
    <source>
        <dbReference type="SAM" id="MobiDB-lite"/>
    </source>
</evidence>
<protein>
    <submittedName>
        <fullName evidence="3">Uncharacterized protein</fullName>
    </submittedName>
</protein>
<accession>A0A1Y1WF48</accession>
<feature type="region of interest" description="Disordered" evidence="2">
    <location>
        <begin position="102"/>
        <end position="164"/>
    </location>
</feature>
<feature type="coiled-coil region" evidence="1">
    <location>
        <begin position="247"/>
        <end position="285"/>
    </location>
</feature>
<gene>
    <name evidence="3" type="ORF">DL89DRAFT_102675</name>
</gene>
<dbReference type="EMBL" id="MCFD01000003">
    <property type="protein sequence ID" value="ORX71866.1"/>
    <property type="molecule type" value="Genomic_DNA"/>
</dbReference>
<keyword evidence="4" id="KW-1185">Reference proteome</keyword>
<keyword evidence="1" id="KW-0175">Coiled coil</keyword>
<dbReference type="Proteomes" id="UP000193922">
    <property type="component" value="Unassembled WGS sequence"/>
</dbReference>
<name>A0A1Y1WF48_9FUNG</name>
<comment type="caution">
    <text evidence="3">The sequence shown here is derived from an EMBL/GenBank/DDBJ whole genome shotgun (WGS) entry which is preliminary data.</text>
</comment>
<dbReference type="AlphaFoldDB" id="A0A1Y1WF48"/>
<evidence type="ECO:0000313" key="3">
    <source>
        <dbReference type="EMBL" id="ORX71866.1"/>
    </source>
</evidence>
<dbReference type="OrthoDB" id="5578990at2759"/>
<reference evidence="3 4" key="1">
    <citation type="submission" date="2016-07" db="EMBL/GenBank/DDBJ databases">
        <title>Pervasive Adenine N6-methylation of Active Genes in Fungi.</title>
        <authorList>
            <consortium name="DOE Joint Genome Institute"/>
            <person name="Mondo S.J."/>
            <person name="Dannebaum R.O."/>
            <person name="Kuo R.C."/>
            <person name="Labutti K."/>
            <person name="Haridas S."/>
            <person name="Kuo A."/>
            <person name="Salamov A."/>
            <person name="Ahrendt S.R."/>
            <person name="Lipzen A."/>
            <person name="Sullivan W."/>
            <person name="Andreopoulos W.B."/>
            <person name="Clum A."/>
            <person name="Lindquist E."/>
            <person name="Daum C."/>
            <person name="Ramamoorthy G.K."/>
            <person name="Gryganskyi A."/>
            <person name="Culley D."/>
            <person name="Magnuson J.K."/>
            <person name="James T.Y."/>
            <person name="O'Malley M.A."/>
            <person name="Stajich J.E."/>
            <person name="Spatafora J.W."/>
            <person name="Visel A."/>
            <person name="Grigoriev I.V."/>
        </authorList>
    </citation>
    <scope>NUCLEOTIDE SEQUENCE [LARGE SCALE GENOMIC DNA]</scope>
    <source>
        <strain evidence="3 4">ATCC 12442</strain>
    </source>
</reference>
<dbReference type="RefSeq" id="XP_040745290.1">
    <property type="nucleotide sequence ID" value="XM_040883012.1"/>
</dbReference>
<feature type="compositionally biased region" description="Pro residues" evidence="2">
    <location>
        <begin position="22"/>
        <end position="38"/>
    </location>
</feature>
<organism evidence="3 4">
    <name type="scientific">Linderina pennispora</name>
    <dbReference type="NCBI Taxonomy" id="61395"/>
    <lineage>
        <taxon>Eukaryota</taxon>
        <taxon>Fungi</taxon>
        <taxon>Fungi incertae sedis</taxon>
        <taxon>Zoopagomycota</taxon>
        <taxon>Kickxellomycotina</taxon>
        <taxon>Kickxellomycetes</taxon>
        <taxon>Kickxellales</taxon>
        <taxon>Kickxellaceae</taxon>
        <taxon>Linderina</taxon>
    </lineage>
</organism>
<proteinExistence type="predicted"/>
<feature type="compositionally biased region" description="Low complexity" evidence="2">
    <location>
        <begin position="39"/>
        <end position="50"/>
    </location>
</feature>
<feature type="compositionally biased region" description="Low complexity" evidence="2">
    <location>
        <begin position="135"/>
        <end position="145"/>
    </location>
</feature>
<sequence>MDPSHSTLGRSARKNAPAYRGSPPPGSPPSQPSPPPPASLETTTNTNSSSDLDDNEEEGDIDSETALNTVYNLLSELGDLNRSNRKAAEQLAEQFNALQAQVAKAETHGSENSSLNHGMDETPDEALLPQPPITPSQTTPLSTSSFADSVFHTPPLAPSSDIYEHIQPARVQTEDRDTQSDMCGNEIGAMAARIAELEKENGAMRRDVQLLVVSHKEQQIMARDYEAALAKALRALRTTVLDRSKGIVEAQARYKELLATEQELTKRLQAENADLKDALSNAASAIRLTLADNA</sequence>
<feature type="compositionally biased region" description="Acidic residues" evidence="2">
    <location>
        <begin position="51"/>
        <end position="63"/>
    </location>
</feature>